<name>A0ABY6AUJ2_9BURK</name>
<dbReference type="InterPro" id="IPR036679">
    <property type="entry name" value="FlgN-like_sf"/>
</dbReference>
<dbReference type="RefSeq" id="WP_261756630.1">
    <property type="nucleotide sequence ID" value="NZ_CP104562.2"/>
</dbReference>
<keyword evidence="4" id="KW-0966">Cell projection</keyword>
<protein>
    <submittedName>
        <fullName evidence="4">Flagellar protein FlgN</fullName>
    </submittedName>
</protein>
<sequence length="154" mass="17221">MSLVGTAMRRGPESTVAVLLQHLREGLRLDLRRYGELRALLEGQFGAALAHDPVRMGELSAAILALSDEFEVTRLRRHELLVALLGRGTPTHLRALVERLPDAAAEPLLTLWRQLETALSECKALNLRNCELISEQQALMQQLLGREEHVYAQP</sequence>
<accession>A0ABY6AUJ2</accession>
<evidence type="ECO:0000313" key="5">
    <source>
        <dbReference type="Proteomes" id="UP001064933"/>
    </source>
</evidence>
<comment type="similarity">
    <text evidence="2">Belongs to the FlgN family.</text>
</comment>
<gene>
    <name evidence="4" type="ORF">N4261_17895</name>
</gene>
<evidence type="ECO:0000313" key="4">
    <source>
        <dbReference type="EMBL" id="UXH76889.1"/>
    </source>
</evidence>
<keyword evidence="3" id="KW-1005">Bacterial flagellum biogenesis</keyword>
<keyword evidence="5" id="KW-1185">Reference proteome</keyword>
<reference evidence="4" key="1">
    <citation type="submission" date="2022-10" db="EMBL/GenBank/DDBJ databases">
        <title>Characterization and whole genome sequencing of a new Roseateles species, isolated from fresh water.</title>
        <authorList>
            <person name="Guliayeva D.Y."/>
            <person name="Akhremchuk A.E."/>
            <person name="Sikolenko M.A."/>
            <person name="Valentovich L.N."/>
            <person name="Sidarenka A.V."/>
        </authorList>
    </citation>
    <scope>NUCLEOTIDE SEQUENCE</scope>
    <source>
        <strain evidence="4">BIM B-1768</strain>
    </source>
</reference>
<keyword evidence="4" id="KW-0282">Flagellum</keyword>
<dbReference type="SUPFAM" id="SSF140566">
    <property type="entry name" value="FlgN-like"/>
    <property type="match status" value="1"/>
</dbReference>
<evidence type="ECO:0000256" key="2">
    <source>
        <dbReference type="ARBA" id="ARBA00007703"/>
    </source>
</evidence>
<proteinExistence type="inferred from homology"/>
<dbReference type="Pfam" id="PF05130">
    <property type="entry name" value="FlgN"/>
    <property type="match status" value="1"/>
</dbReference>
<organism evidence="4 5">
    <name type="scientific">Roseateles amylovorans</name>
    <dbReference type="NCBI Taxonomy" id="2978473"/>
    <lineage>
        <taxon>Bacteria</taxon>
        <taxon>Pseudomonadati</taxon>
        <taxon>Pseudomonadota</taxon>
        <taxon>Betaproteobacteria</taxon>
        <taxon>Burkholderiales</taxon>
        <taxon>Sphaerotilaceae</taxon>
        <taxon>Roseateles</taxon>
    </lineage>
</organism>
<keyword evidence="4" id="KW-0969">Cilium</keyword>
<dbReference type="Gene3D" id="1.20.58.300">
    <property type="entry name" value="FlgN-like"/>
    <property type="match status" value="1"/>
</dbReference>
<evidence type="ECO:0000256" key="3">
    <source>
        <dbReference type="ARBA" id="ARBA00022795"/>
    </source>
</evidence>
<dbReference type="InterPro" id="IPR007809">
    <property type="entry name" value="FlgN-like"/>
</dbReference>
<comment type="function">
    <text evidence="1">Required for the efficient initiation of filament assembly.</text>
</comment>
<dbReference type="EMBL" id="CP104562">
    <property type="protein sequence ID" value="UXH76889.1"/>
    <property type="molecule type" value="Genomic_DNA"/>
</dbReference>
<dbReference type="Proteomes" id="UP001064933">
    <property type="component" value="Chromosome"/>
</dbReference>
<evidence type="ECO:0000256" key="1">
    <source>
        <dbReference type="ARBA" id="ARBA00002397"/>
    </source>
</evidence>